<dbReference type="GO" id="GO:0003677">
    <property type="term" value="F:DNA binding"/>
    <property type="evidence" value="ECO:0007669"/>
    <property type="project" value="UniProtKB-KW"/>
</dbReference>
<keyword evidence="4" id="KW-0238">DNA-binding</keyword>
<dbReference type="InterPro" id="IPR039425">
    <property type="entry name" value="RNA_pol_sigma-70-like"/>
</dbReference>
<dbReference type="Gene3D" id="1.10.10.10">
    <property type="entry name" value="Winged helix-like DNA-binding domain superfamily/Winged helix DNA-binding domain"/>
    <property type="match status" value="1"/>
</dbReference>
<dbReference type="EMBL" id="FMVM01000007">
    <property type="protein sequence ID" value="SCY68712.1"/>
    <property type="molecule type" value="Genomic_DNA"/>
</dbReference>
<dbReference type="SUPFAM" id="SSF88659">
    <property type="entry name" value="Sigma3 and sigma4 domains of RNA polymerase sigma factors"/>
    <property type="match status" value="1"/>
</dbReference>
<keyword evidence="2" id="KW-0805">Transcription regulation</keyword>
<protein>
    <submittedName>
        <fullName evidence="8">RNA polymerase sigma-70 factor, ECF subfamily</fullName>
    </submittedName>
</protein>
<organism evidence="8 9">
    <name type="scientific">Paenibacillus polysaccharolyticus</name>
    <dbReference type="NCBI Taxonomy" id="582692"/>
    <lineage>
        <taxon>Bacteria</taxon>
        <taxon>Bacillati</taxon>
        <taxon>Bacillota</taxon>
        <taxon>Bacilli</taxon>
        <taxon>Bacillales</taxon>
        <taxon>Paenibacillaceae</taxon>
        <taxon>Paenibacillus</taxon>
    </lineage>
</organism>
<evidence type="ECO:0000256" key="2">
    <source>
        <dbReference type="ARBA" id="ARBA00023015"/>
    </source>
</evidence>
<dbReference type="PANTHER" id="PTHR43133:SF62">
    <property type="entry name" value="RNA POLYMERASE SIGMA FACTOR SIGZ"/>
    <property type="match status" value="1"/>
</dbReference>
<gene>
    <name evidence="8" type="ORF">SAMN05720606_107282</name>
</gene>
<sequence>MQEYSDYQLILLIKQKKQEALSELYDRYASLTYSFAWKALQQEDGAREVVQSVFVRIWTTEAEFDPNKGHCRNWIITITRHLAIDWLRKQRSLSSQVVSYYTAEKLQRVAELAELSVESQVEKQMLKEQIKGMRAFLSQQQLQLLEHFYWQGYSLSELAAHYQEPLGTVKSRLHQTLKILRKHLLAGGGEW</sequence>
<dbReference type="Proteomes" id="UP000198538">
    <property type="component" value="Unassembled WGS sequence"/>
</dbReference>
<accession>A0A1G5HY33</accession>
<dbReference type="Pfam" id="PF04542">
    <property type="entry name" value="Sigma70_r2"/>
    <property type="match status" value="1"/>
</dbReference>
<feature type="domain" description="RNA polymerase sigma-70 region 2" evidence="6">
    <location>
        <begin position="24"/>
        <end position="91"/>
    </location>
</feature>
<keyword evidence="9" id="KW-1185">Reference proteome</keyword>
<dbReference type="SUPFAM" id="SSF88946">
    <property type="entry name" value="Sigma2 domain of RNA polymerase sigma factors"/>
    <property type="match status" value="1"/>
</dbReference>
<dbReference type="InterPro" id="IPR014284">
    <property type="entry name" value="RNA_pol_sigma-70_dom"/>
</dbReference>
<comment type="similarity">
    <text evidence="1">Belongs to the sigma-70 factor family. ECF subfamily.</text>
</comment>
<dbReference type="InterPro" id="IPR036388">
    <property type="entry name" value="WH-like_DNA-bd_sf"/>
</dbReference>
<reference evidence="9" key="1">
    <citation type="submission" date="2016-10" db="EMBL/GenBank/DDBJ databases">
        <authorList>
            <person name="Varghese N."/>
            <person name="Submissions S."/>
        </authorList>
    </citation>
    <scope>NUCLEOTIDE SEQUENCE [LARGE SCALE GENOMIC DNA]</scope>
    <source>
        <strain evidence="9">BL9</strain>
    </source>
</reference>
<name>A0A1G5HY33_9BACL</name>
<evidence type="ECO:0000313" key="9">
    <source>
        <dbReference type="Proteomes" id="UP000198538"/>
    </source>
</evidence>
<dbReference type="Pfam" id="PF04545">
    <property type="entry name" value="Sigma70_r4"/>
    <property type="match status" value="1"/>
</dbReference>
<dbReference type="AlphaFoldDB" id="A0A1G5HY33"/>
<evidence type="ECO:0000256" key="3">
    <source>
        <dbReference type="ARBA" id="ARBA00023082"/>
    </source>
</evidence>
<dbReference type="STRING" id="582692.SAMN05720606_107282"/>
<keyword evidence="3" id="KW-0731">Sigma factor</keyword>
<dbReference type="GO" id="GO:0006352">
    <property type="term" value="P:DNA-templated transcription initiation"/>
    <property type="evidence" value="ECO:0007669"/>
    <property type="project" value="InterPro"/>
</dbReference>
<feature type="domain" description="RNA polymerase sigma-70 region 4" evidence="7">
    <location>
        <begin position="137"/>
        <end position="182"/>
    </location>
</feature>
<dbReference type="NCBIfam" id="TIGR02937">
    <property type="entry name" value="sigma70-ECF"/>
    <property type="match status" value="1"/>
</dbReference>
<evidence type="ECO:0000259" key="6">
    <source>
        <dbReference type="Pfam" id="PF04542"/>
    </source>
</evidence>
<dbReference type="InterPro" id="IPR007630">
    <property type="entry name" value="RNA_pol_sigma70_r4"/>
</dbReference>
<keyword evidence="5" id="KW-0804">Transcription</keyword>
<dbReference type="InterPro" id="IPR013324">
    <property type="entry name" value="RNA_pol_sigma_r3/r4-like"/>
</dbReference>
<evidence type="ECO:0000259" key="7">
    <source>
        <dbReference type="Pfam" id="PF04545"/>
    </source>
</evidence>
<dbReference type="PANTHER" id="PTHR43133">
    <property type="entry name" value="RNA POLYMERASE ECF-TYPE SIGMA FACTO"/>
    <property type="match status" value="1"/>
</dbReference>
<dbReference type="GO" id="GO:0016987">
    <property type="term" value="F:sigma factor activity"/>
    <property type="evidence" value="ECO:0007669"/>
    <property type="project" value="UniProtKB-KW"/>
</dbReference>
<evidence type="ECO:0000256" key="4">
    <source>
        <dbReference type="ARBA" id="ARBA00023125"/>
    </source>
</evidence>
<evidence type="ECO:0000256" key="1">
    <source>
        <dbReference type="ARBA" id="ARBA00010641"/>
    </source>
</evidence>
<proteinExistence type="inferred from homology"/>
<dbReference type="InterPro" id="IPR007627">
    <property type="entry name" value="RNA_pol_sigma70_r2"/>
</dbReference>
<dbReference type="InterPro" id="IPR013325">
    <property type="entry name" value="RNA_pol_sigma_r2"/>
</dbReference>
<evidence type="ECO:0000256" key="5">
    <source>
        <dbReference type="ARBA" id="ARBA00023163"/>
    </source>
</evidence>
<dbReference type="Gene3D" id="1.10.1740.10">
    <property type="match status" value="1"/>
</dbReference>
<evidence type="ECO:0000313" key="8">
    <source>
        <dbReference type="EMBL" id="SCY68712.1"/>
    </source>
</evidence>
<dbReference type="RefSeq" id="WP_090919732.1">
    <property type="nucleotide sequence ID" value="NZ_FMVM01000007.1"/>
</dbReference>